<protein>
    <submittedName>
        <fullName evidence="7">Sigma-70 family RNA polymerase sigma factor</fullName>
    </submittedName>
</protein>
<dbReference type="InterPro" id="IPR039425">
    <property type="entry name" value="RNA_pol_sigma-70-like"/>
</dbReference>
<dbReference type="NCBIfam" id="TIGR02937">
    <property type="entry name" value="sigma70-ECF"/>
    <property type="match status" value="1"/>
</dbReference>
<name>A0A9X5BKQ3_9FIRM</name>
<dbReference type="PANTHER" id="PTHR43133:SF8">
    <property type="entry name" value="RNA POLYMERASE SIGMA FACTOR HI_1459-RELATED"/>
    <property type="match status" value="1"/>
</dbReference>
<dbReference type="InterPro" id="IPR013324">
    <property type="entry name" value="RNA_pol_sigma_r3/r4-like"/>
</dbReference>
<keyword evidence="3" id="KW-0731">Sigma factor</keyword>
<keyword evidence="5" id="KW-0804">Transcription</keyword>
<dbReference type="RefSeq" id="WP_004057269.1">
    <property type="nucleotide sequence ID" value="NZ_QZDT01000103.1"/>
</dbReference>
<evidence type="ECO:0000313" key="7">
    <source>
        <dbReference type="EMBL" id="NBJ95504.1"/>
    </source>
</evidence>
<evidence type="ECO:0000256" key="3">
    <source>
        <dbReference type="ARBA" id="ARBA00023082"/>
    </source>
</evidence>
<evidence type="ECO:0000256" key="4">
    <source>
        <dbReference type="ARBA" id="ARBA00023125"/>
    </source>
</evidence>
<dbReference type="PANTHER" id="PTHR43133">
    <property type="entry name" value="RNA POLYMERASE ECF-TYPE SIGMA FACTO"/>
    <property type="match status" value="1"/>
</dbReference>
<accession>A0A9X5BKQ3</accession>
<dbReference type="InterPro" id="IPR007627">
    <property type="entry name" value="RNA_pol_sigma70_r2"/>
</dbReference>
<evidence type="ECO:0000256" key="5">
    <source>
        <dbReference type="ARBA" id="ARBA00023163"/>
    </source>
</evidence>
<evidence type="ECO:0000256" key="1">
    <source>
        <dbReference type="ARBA" id="ARBA00010641"/>
    </source>
</evidence>
<keyword evidence="2" id="KW-0805">Transcription regulation</keyword>
<dbReference type="GO" id="GO:0003677">
    <property type="term" value="F:DNA binding"/>
    <property type="evidence" value="ECO:0007669"/>
    <property type="project" value="UniProtKB-KW"/>
</dbReference>
<dbReference type="OrthoDB" id="9808901at2"/>
<evidence type="ECO:0000259" key="6">
    <source>
        <dbReference type="Pfam" id="PF04542"/>
    </source>
</evidence>
<keyword evidence="8" id="KW-1185">Reference proteome</keyword>
<reference evidence="7" key="1">
    <citation type="submission" date="2018-09" db="EMBL/GenBank/DDBJ databases">
        <title>Murine metabolic-syndrome-specific gut microbial biobank.</title>
        <authorList>
            <person name="Liu C."/>
        </authorList>
    </citation>
    <scope>NUCLEOTIDE SEQUENCE</scope>
    <source>
        <strain evidence="7">D42-62</strain>
    </source>
</reference>
<dbReference type="Proteomes" id="UP001154420">
    <property type="component" value="Unassembled WGS sequence"/>
</dbReference>
<dbReference type="Gene3D" id="1.10.10.10">
    <property type="entry name" value="Winged helix-like DNA-binding domain superfamily/Winged helix DNA-binding domain"/>
    <property type="match status" value="1"/>
</dbReference>
<keyword evidence="4" id="KW-0238">DNA-binding</keyword>
<evidence type="ECO:0000256" key="2">
    <source>
        <dbReference type="ARBA" id="ARBA00023015"/>
    </source>
</evidence>
<comment type="caution">
    <text evidence="7">The sequence shown here is derived from an EMBL/GenBank/DDBJ whole genome shotgun (WGS) entry which is preliminary data.</text>
</comment>
<dbReference type="GO" id="GO:0006352">
    <property type="term" value="P:DNA-templated transcription initiation"/>
    <property type="evidence" value="ECO:0007669"/>
    <property type="project" value="InterPro"/>
</dbReference>
<dbReference type="GO" id="GO:0016987">
    <property type="term" value="F:sigma factor activity"/>
    <property type="evidence" value="ECO:0007669"/>
    <property type="project" value="UniProtKB-KW"/>
</dbReference>
<dbReference type="SUPFAM" id="SSF88659">
    <property type="entry name" value="Sigma3 and sigma4 domains of RNA polymerase sigma factors"/>
    <property type="match status" value="1"/>
</dbReference>
<proteinExistence type="inferred from homology"/>
<comment type="similarity">
    <text evidence="1">Belongs to the sigma-70 factor family. ECF subfamily.</text>
</comment>
<dbReference type="InterPro" id="IPR013325">
    <property type="entry name" value="RNA_pol_sigma_r2"/>
</dbReference>
<dbReference type="InterPro" id="IPR036388">
    <property type="entry name" value="WH-like_DNA-bd_sf"/>
</dbReference>
<feature type="domain" description="RNA polymerase sigma-70 region 2" evidence="6">
    <location>
        <begin position="25"/>
        <end position="81"/>
    </location>
</feature>
<sequence length="185" mass="21679">MDDETIVSLYWARDESAIAETSSKYGGLCNHIANNILSNYQDREECLNDTYLAVWNAIPDKHPNRFSVFLSRIVRNLALKKYEYISAAKRNPAVVTSLEELGDCVSGTDSIESEIEKKHIESTIDKFLWRLEEEKRTVFIRRYWYFDSIETICKYTGFSQSKVKSMLYEMRRKLKKYLESEGIKV</sequence>
<dbReference type="AlphaFoldDB" id="A0A9X5BKQ3"/>
<gene>
    <name evidence="7" type="ORF">D5281_24045</name>
</gene>
<evidence type="ECO:0000313" key="8">
    <source>
        <dbReference type="Proteomes" id="UP001154420"/>
    </source>
</evidence>
<dbReference type="InterPro" id="IPR014284">
    <property type="entry name" value="RNA_pol_sigma-70_dom"/>
</dbReference>
<dbReference type="EMBL" id="QZDT01000103">
    <property type="protein sequence ID" value="NBJ95504.1"/>
    <property type="molecule type" value="Genomic_DNA"/>
</dbReference>
<dbReference type="Pfam" id="PF04542">
    <property type="entry name" value="Sigma70_r2"/>
    <property type="match status" value="1"/>
</dbReference>
<organism evidence="7 8">
    <name type="scientific">Parablautia muri</name>
    <dbReference type="NCBI Taxonomy" id="2320879"/>
    <lineage>
        <taxon>Bacteria</taxon>
        <taxon>Bacillati</taxon>
        <taxon>Bacillota</taxon>
        <taxon>Clostridia</taxon>
        <taxon>Lachnospirales</taxon>
        <taxon>Lachnospiraceae</taxon>
        <taxon>Parablautia</taxon>
    </lineage>
</organism>
<dbReference type="SUPFAM" id="SSF88946">
    <property type="entry name" value="Sigma2 domain of RNA polymerase sigma factors"/>
    <property type="match status" value="1"/>
</dbReference>
<dbReference type="Gene3D" id="1.10.1740.10">
    <property type="match status" value="1"/>
</dbReference>